<evidence type="ECO:0000313" key="6">
    <source>
        <dbReference type="Proteomes" id="UP001519362"/>
    </source>
</evidence>
<evidence type="ECO:0000259" key="1">
    <source>
        <dbReference type="Pfam" id="PF07944"/>
    </source>
</evidence>
<dbReference type="RefSeq" id="WP_165135694.1">
    <property type="nucleotide sequence ID" value="NZ_CP049253.1"/>
</dbReference>
<feature type="domain" description="Non-reducing end beta-L-arabinofuranosidase-like GH127 catalytic" evidence="1">
    <location>
        <begin position="8"/>
        <end position="384"/>
    </location>
</feature>
<dbReference type="InterPro" id="IPR049046">
    <property type="entry name" value="Beta-AFase-like_GH127_middle"/>
</dbReference>
<dbReference type="PANTHER" id="PTHR31151">
    <property type="entry name" value="PROLINE-TRNA LIGASE (DUF1680)"/>
    <property type="match status" value="1"/>
</dbReference>
<dbReference type="InterPro" id="IPR046544">
    <property type="entry name" value="GH146_SB_dom"/>
</dbReference>
<dbReference type="EMBL" id="JAGIOL010000001">
    <property type="protein sequence ID" value="MBP2436722.1"/>
    <property type="molecule type" value="Genomic_DNA"/>
</dbReference>
<name>A0ABS4ZHG6_9MICO</name>
<reference evidence="5 6" key="1">
    <citation type="submission" date="2021-03" db="EMBL/GenBank/DDBJ databases">
        <title>Sequencing the genomes of 1000 actinobacteria strains.</title>
        <authorList>
            <person name="Klenk H.-P."/>
        </authorList>
    </citation>
    <scope>NUCLEOTIDE SEQUENCE [LARGE SCALE GENOMIC DNA]</scope>
    <source>
        <strain evidence="5 6">DSM 24221</strain>
    </source>
</reference>
<accession>A0ABS4ZHG6</accession>
<sequence>MKLFSADAVRITDGPFAEATQTDLDYALRLDADRLLAPFLREAGLKPKAPSYGNWEDSGLDGHIGGHWLSALALLYAATGEEEAMRRLRYAIGELERAQDAAGSGWLGGVPGGAALFDALREGGVTAARSLGSSTHWVPWYNLHKLFQGLLDAHTIAGDERALRMVVRLAEWWLDIAAEMSDEAFEAMLDTEFGAMNESFAELAALTGREDFAVMARRFSHRVILDPLLNGRDDLTGRHANTTIAKAVGYAANSDAALVDAAGVFWRTVVERRSVAIGGNSVREHFHPADNFAPMIDDREGPETCNTYNMLKLTRFLAERDARPELFDYAERALFNHVLSAQHPDGGFAYFTPMRPRHYRVYSQPHEGFWCCVGTGMEMQARYGEWLFGVEDGAIAVNLFAPAELNAAAFGVRLRMVTEFPLDDRVTLTIEADQPRAFPIRVRVPGWSNGLEDIRVNGEAVAVTEMIGAVCVDRVWNDGDQLTFRVPLPLRAEPLADGSPWQAYLAGPIVLAARDDNRDLDGLRADDSRMGHIAAGPLREVADMPLVEEGADALDRVKPLRYRLATTDPIGAVTLEPFAGIHDSRYTVYWPIATGPGRRSALSAHDAHLTIDAATVDSVTFGEQQPESDHAFSGDGAPLRVNGDQRWRELHAPVSFELRDPGWQSRRIHVRLRASEVPTAMAVSLGEFDFPVHEIPAGEDTINVVIAPPAPGTRIRLSPVAGHPTPDIIEARLLF</sequence>
<dbReference type="Pfam" id="PF20736">
    <property type="entry name" value="Glyco_hydro127M"/>
    <property type="match status" value="1"/>
</dbReference>
<dbReference type="Pfam" id="PF16375">
    <property type="entry name" value="DUF4986"/>
    <property type="match status" value="1"/>
</dbReference>
<dbReference type="InterPro" id="IPR032275">
    <property type="entry name" value="DUF4986"/>
</dbReference>
<dbReference type="Pfam" id="PF20620">
    <property type="entry name" value="DUF6805"/>
    <property type="match status" value="1"/>
</dbReference>
<evidence type="ECO:0000313" key="5">
    <source>
        <dbReference type="EMBL" id="MBP2436722.1"/>
    </source>
</evidence>
<dbReference type="InterPro" id="IPR012878">
    <property type="entry name" value="Beta-AFase-like_GH127_cat"/>
</dbReference>
<feature type="domain" description="Non-reducing end beta-L-arabinofuranosidase-like GH127 middle" evidence="4">
    <location>
        <begin position="395"/>
        <end position="487"/>
    </location>
</feature>
<protein>
    <submittedName>
        <fullName evidence="5">DUF1680 family protein</fullName>
    </submittedName>
</protein>
<dbReference type="SUPFAM" id="SSF48208">
    <property type="entry name" value="Six-hairpin glycosidases"/>
    <property type="match status" value="1"/>
</dbReference>
<dbReference type="Pfam" id="PF07944">
    <property type="entry name" value="Beta-AFase-like_GH127_cat"/>
    <property type="match status" value="1"/>
</dbReference>
<evidence type="ECO:0000259" key="4">
    <source>
        <dbReference type="Pfam" id="PF20736"/>
    </source>
</evidence>
<dbReference type="Proteomes" id="UP001519362">
    <property type="component" value="Unassembled WGS sequence"/>
</dbReference>
<comment type="caution">
    <text evidence="5">The sequence shown here is derived from an EMBL/GenBank/DDBJ whole genome shotgun (WGS) entry which is preliminary data.</text>
</comment>
<feature type="domain" description="DUF4986" evidence="2">
    <location>
        <begin position="518"/>
        <end position="590"/>
    </location>
</feature>
<keyword evidence="6" id="KW-1185">Reference proteome</keyword>
<organism evidence="5 6">
    <name type="scientific">Microbacterium amylolyticum</name>
    <dbReference type="NCBI Taxonomy" id="936337"/>
    <lineage>
        <taxon>Bacteria</taxon>
        <taxon>Bacillati</taxon>
        <taxon>Actinomycetota</taxon>
        <taxon>Actinomycetes</taxon>
        <taxon>Micrococcales</taxon>
        <taxon>Microbacteriaceae</taxon>
        <taxon>Microbacterium</taxon>
    </lineage>
</organism>
<evidence type="ECO:0000259" key="3">
    <source>
        <dbReference type="Pfam" id="PF20620"/>
    </source>
</evidence>
<gene>
    <name evidence="5" type="ORF">JOF34_001308</name>
</gene>
<feature type="domain" description="Glycoside hydrolase GH146 substrate-binding" evidence="3">
    <location>
        <begin position="611"/>
        <end position="697"/>
    </location>
</feature>
<evidence type="ECO:0000259" key="2">
    <source>
        <dbReference type="Pfam" id="PF16375"/>
    </source>
</evidence>
<proteinExistence type="predicted"/>
<dbReference type="PANTHER" id="PTHR31151:SF0">
    <property type="entry name" value="PROLINE-TRNA LIGASE (DUF1680)"/>
    <property type="match status" value="1"/>
</dbReference>
<dbReference type="InterPro" id="IPR008928">
    <property type="entry name" value="6-hairpin_glycosidase_sf"/>
</dbReference>